<evidence type="ECO:0000313" key="10">
    <source>
        <dbReference type="Proteomes" id="UP000517759"/>
    </source>
</evidence>
<keyword evidence="5" id="KW-1133">Transmembrane helix</keyword>
<evidence type="ECO:0000313" key="8">
    <source>
        <dbReference type="EMBL" id="GLS45213.1"/>
    </source>
</evidence>
<dbReference type="AlphaFoldDB" id="A0A7W6F5C5"/>
<dbReference type="Proteomes" id="UP001156881">
    <property type="component" value="Unassembled WGS sequence"/>
</dbReference>
<proteinExistence type="inferred from homology"/>
<dbReference type="InterPro" id="IPR003660">
    <property type="entry name" value="HAMP_dom"/>
</dbReference>
<organism evidence="9 10">
    <name type="scientific">Methylobacterium brachythecii</name>
    <dbReference type="NCBI Taxonomy" id="1176177"/>
    <lineage>
        <taxon>Bacteria</taxon>
        <taxon>Pseudomonadati</taxon>
        <taxon>Pseudomonadota</taxon>
        <taxon>Alphaproteobacteria</taxon>
        <taxon>Hyphomicrobiales</taxon>
        <taxon>Methylobacteriaceae</taxon>
        <taxon>Methylobacterium</taxon>
    </lineage>
</organism>
<dbReference type="SMART" id="SM00283">
    <property type="entry name" value="MA"/>
    <property type="match status" value="1"/>
</dbReference>
<dbReference type="RefSeq" id="WP_183501857.1">
    <property type="nucleotide sequence ID" value="NZ_BSPG01000019.1"/>
</dbReference>
<evidence type="ECO:0000256" key="4">
    <source>
        <dbReference type="SAM" id="Coils"/>
    </source>
</evidence>
<dbReference type="PANTHER" id="PTHR32089">
    <property type="entry name" value="METHYL-ACCEPTING CHEMOTAXIS PROTEIN MCPB"/>
    <property type="match status" value="1"/>
</dbReference>
<evidence type="ECO:0000259" key="7">
    <source>
        <dbReference type="PROSITE" id="PS50885"/>
    </source>
</evidence>
<protein>
    <submittedName>
        <fullName evidence="9">Methyl-accepting chemotaxis protein</fullName>
    </submittedName>
</protein>
<feature type="domain" description="HAMP" evidence="7">
    <location>
        <begin position="212"/>
        <end position="265"/>
    </location>
</feature>
<feature type="transmembrane region" description="Helical" evidence="5">
    <location>
        <begin position="12"/>
        <end position="34"/>
    </location>
</feature>
<keyword evidence="4" id="KW-0175">Coiled coil</keyword>
<dbReference type="EMBL" id="BSPG01000019">
    <property type="protein sequence ID" value="GLS45213.1"/>
    <property type="molecule type" value="Genomic_DNA"/>
</dbReference>
<feature type="domain" description="Methyl-accepting transducer" evidence="6">
    <location>
        <begin position="306"/>
        <end position="542"/>
    </location>
</feature>
<gene>
    <name evidence="8" type="ORF">GCM10007884_32020</name>
    <name evidence="9" type="ORF">GGR33_000579</name>
</gene>
<dbReference type="Gene3D" id="6.10.340.10">
    <property type="match status" value="1"/>
</dbReference>
<reference evidence="8" key="4">
    <citation type="submission" date="2023-01" db="EMBL/GenBank/DDBJ databases">
        <title>Draft genome sequence of Methylobacterium brachythecii strain NBRC 107710.</title>
        <authorList>
            <person name="Sun Q."/>
            <person name="Mori K."/>
        </authorList>
    </citation>
    <scope>NUCLEOTIDE SEQUENCE</scope>
    <source>
        <strain evidence="8">NBRC 107710</strain>
    </source>
</reference>
<keyword evidence="5" id="KW-0812">Transmembrane</keyword>
<comment type="caution">
    <text evidence="9">The sequence shown here is derived from an EMBL/GenBank/DDBJ whole genome shotgun (WGS) entry which is preliminary data.</text>
</comment>
<dbReference type="EMBL" id="JACIDN010000001">
    <property type="protein sequence ID" value="MBB3901099.1"/>
    <property type="molecule type" value="Genomic_DNA"/>
</dbReference>
<dbReference type="GO" id="GO:0007165">
    <property type="term" value="P:signal transduction"/>
    <property type="evidence" value="ECO:0007669"/>
    <property type="project" value="UniProtKB-KW"/>
</dbReference>
<dbReference type="InterPro" id="IPR024478">
    <property type="entry name" value="HlyB_4HB_MCP"/>
</dbReference>
<keyword evidence="11" id="KW-1185">Reference proteome</keyword>
<reference evidence="8" key="1">
    <citation type="journal article" date="2014" name="Int. J. Syst. Evol. Microbiol.">
        <title>Complete genome of a new Firmicutes species belonging to the dominant human colonic microbiota ('Ruminococcus bicirculans') reveals two chromosomes and a selective capacity to utilize plant glucans.</title>
        <authorList>
            <consortium name="NISC Comparative Sequencing Program"/>
            <person name="Wegmann U."/>
            <person name="Louis P."/>
            <person name="Goesmann A."/>
            <person name="Henrissat B."/>
            <person name="Duncan S.H."/>
            <person name="Flint H.J."/>
        </authorList>
    </citation>
    <scope>NUCLEOTIDE SEQUENCE</scope>
    <source>
        <strain evidence="8">NBRC 107710</strain>
    </source>
</reference>
<dbReference type="Gene3D" id="1.10.287.950">
    <property type="entry name" value="Methyl-accepting chemotaxis protein"/>
    <property type="match status" value="1"/>
</dbReference>
<evidence type="ECO:0000313" key="9">
    <source>
        <dbReference type="EMBL" id="MBB3901099.1"/>
    </source>
</evidence>
<evidence type="ECO:0000256" key="3">
    <source>
        <dbReference type="PROSITE-ProRule" id="PRU00284"/>
    </source>
</evidence>
<dbReference type="PANTHER" id="PTHR32089:SF112">
    <property type="entry name" value="LYSOZYME-LIKE PROTEIN-RELATED"/>
    <property type="match status" value="1"/>
</dbReference>
<dbReference type="InterPro" id="IPR004089">
    <property type="entry name" value="MCPsignal_dom"/>
</dbReference>
<evidence type="ECO:0000313" key="11">
    <source>
        <dbReference type="Proteomes" id="UP001156881"/>
    </source>
</evidence>
<dbReference type="PROSITE" id="PS50111">
    <property type="entry name" value="CHEMOTAXIS_TRANSDUC_2"/>
    <property type="match status" value="1"/>
</dbReference>
<evidence type="ECO:0000256" key="5">
    <source>
        <dbReference type="SAM" id="Phobius"/>
    </source>
</evidence>
<comment type="similarity">
    <text evidence="2">Belongs to the methyl-accepting chemotaxis (MCP) protein family.</text>
</comment>
<dbReference type="SMART" id="SM00304">
    <property type="entry name" value="HAMP"/>
    <property type="match status" value="1"/>
</dbReference>
<name>A0A7W6F5C5_9HYPH</name>
<dbReference type="Pfam" id="PF00672">
    <property type="entry name" value="HAMP"/>
    <property type="match status" value="1"/>
</dbReference>
<dbReference type="SUPFAM" id="SSF58104">
    <property type="entry name" value="Methyl-accepting chemotaxis protein (MCP) signaling domain"/>
    <property type="match status" value="1"/>
</dbReference>
<dbReference type="Proteomes" id="UP000517759">
    <property type="component" value="Unassembled WGS sequence"/>
</dbReference>
<dbReference type="Pfam" id="PF12729">
    <property type="entry name" value="4HB_MCP_1"/>
    <property type="match status" value="1"/>
</dbReference>
<dbReference type="Pfam" id="PF00015">
    <property type="entry name" value="MCPsignal"/>
    <property type="match status" value="1"/>
</dbReference>
<dbReference type="PROSITE" id="PS50885">
    <property type="entry name" value="HAMP"/>
    <property type="match status" value="1"/>
</dbReference>
<accession>A0A7W6F5C5</accession>
<evidence type="ECO:0000259" key="6">
    <source>
        <dbReference type="PROSITE" id="PS50111"/>
    </source>
</evidence>
<keyword evidence="5" id="KW-0472">Membrane</keyword>
<reference evidence="11" key="2">
    <citation type="journal article" date="2019" name="Int. J. Syst. Evol. Microbiol.">
        <title>The Global Catalogue of Microorganisms (GCM) 10K type strain sequencing project: providing services to taxonomists for standard genome sequencing and annotation.</title>
        <authorList>
            <consortium name="The Broad Institute Genomics Platform"/>
            <consortium name="The Broad Institute Genome Sequencing Center for Infectious Disease"/>
            <person name="Wu L."/>
            <person name="Ma J."/>
        </authorList>
    </citation>
    <scope>NUCLEOTIDE SEQUENCE [LARGE SCALE GENOMIC DNA]</scope>
    <source>
        <strain evidence="11">NBRC 107710</strain>
    </source>
</reference>
<sequence>MSLQKFSIRSKLIAAFALLTAFVVGLGSLGIIGAQRLRENSIQTETNWLPSIRALGVIDTYTARSSALLLRHTQATDPALVAAIEKDMDKFAKILADTRADYARMIASPEEKSTYDAFVAALGQFEIVRESILQLSRSGQKAEAFALYENKGIGPRRIASAELGKLVTINNDGAAAAAKRSADVFDTTWELGVGAVILGLVLSVLSAGLIIHQVSSGIASVVKPMQALAAGDLTVHVPHQQEKTEIGTIAAAVQVFKDGLLRMRALEEETALARASAEEQRKHTMRTLADGLERAVGGIVGMVSSSATELQATAQTMTATASQTAGQSGSVAAAAEEAASNVNTVAAAAEELGASVQEIGRQVGGSADLARAAVTEAGQTTALVKELSSAATRIGDVVAMISTIAAQTNLLALNATIEAARAGEAGRGFAVVASEVKELAGQTARATEEISSQINQIQGSTSQAVTAISSITARIEEISGVATSIAAAVEEQGAATQEIVRNVAQAAMGTSDVTSNVAGLATAADETGAAASQVLGAASELSRQAEQLTDEVNRFLVTVRAA</sequence>
<evidence type="ECO:0000256" key="1">
    <source>
        <dbReference type="ARBA" id="ARBA00023224"/>
    </source>
</evidence>
<dbReference type="GO" id="GO:0016020">
    <property type="term" value="C:membrane"/>
    <property type="evidence" value="ECO:0007669"/>
    <property type="project" value="InterPro"/>
</dbReference>
<evidence type="ECO:0000256" key="2">
    <source>
        <dbReference type="ARBA" id="ARBA00029447"/>
    </source>
</evidence>
<feature type="coiled-coil region" evidence="4">
    <location>
        <begin position="531"/>
        <end position="558"/>
    </location>
</feature>
<keyword evidence="1 3" id="KW-0807">Transducer</keyword>
<reference evidence="9 10" key="3">
    <citation type="submission" date="2020-08" db="EMBL/GenBank/DDBJ databases">
        <title>Genomic Encyclopedia of Type Strains, Phase IV (KMG-IV): sequencing the most valuable type-strain genomes for metagenomic binning, comparative biology and taxonomic classification.</title>
        <authorList>
            <person name="Goeker M."/>
        </authorList>
    </citation>
    <scope>NUCLEOTIDE SEQUENCE [LARGE SCALE GENOMIC DNA]</scope>
    <source>
        <strain evidence="9 10">DSM 24105</strain>
    </source>
</reference>